<reference evidence="1 2" key="1">
    <citation type="submission" date="2022-11" db="EMBL/GenBank/DDBJ databases">
        <title>Minimal conservation of predation-associated metabolite biosynthetic gene clusters underscores biosynthetic potential of Myxococcota including descriptions for ten novel species: Archangium lansinium sp. nov., Myxococcus landrumus sp. nov., Nannocystis bai.</title>
        <authorList>
            <person name="Ahearne A."/>
            <person name="Stevens C."/>
            <person name="Dowd S."/>
        </authorList>
    </citation>
    <scope>NUCLEOTIDE SEQUENCE [LARGE SCALE GENOMIC DNA]</scope>
    <source>
        <strain evidence="1 2">RJM3</strain>
    </source>
</reference>
<evidence type="ECO:0000313" key="2">
    <source>
        <dbReference type="Proteomes" id="UP001221411"/>
    </source>
</evidence>
<evidence type="ECO:0000313" key="1">
    <source>
        <dbReference type="EMBL" id="MDC0746229.1"/>
    </source>
</evidence>
<gene>
    <name evidence="1" type="ORF">POL67_33180</name>
</gene>
<protein>
    <submittedName>
        <fullName evidence="1">Uncharacterized protein</fullName>
    </submittedName>
</protein>
<sequence length="207" mass="20507">MNILSKIALVLVPAIVLGCGSSNPPGTGGTGGAGGTGSTSSASTGSGPGSVCEALCQHLAACEVNITPEECAASCADADEAYLSCVTGCDQEVCSEWMNCSTLCHNGGNPGGDPYGSCEVSVEVDCPPGVVICMATQSPAGDEQQSVCAPYCSADKTCPIPATGNAVPTCGTEDHPPLCTLDCSGGKTCPDGMICSLANDRCMWAAP</sequence>
<name>A0ABT5EXW0_9BACT</name>
<dbReference type="RefSeq" id="WP_271924534.1">
    <property type="nucleotide sequence ID" value="NZ_JAQNDO010000001.1"/>
</dbReference>
<dbReference type="PROSITE" id="PS51257">
    <property type="entry name" value="PROKAR_LIPOPROTEIN"/>
    <property type="match status" value="1"/>
</dbReference>
<keyword evidence="2" id="KW-1185">Reference proteome</keyword>
<proteinExistence type="predicted"/>
<dbReference type="EMBL" id="JAQNDO010000001">
    <property type="protein sequence ID" value="MDC0746229.1"/>
    <property type="molecule type" value="Genomic_DNA"/>
</dbReference>
<organism evidence="1 2">
    <name type="scientific">Polyangium mundeleinium</name>
    <dbReference type="NCBI Taxonomy" id="2995306"/>
    <lineage>
        <taxon>Bacteria</taxon>
        <taxon>Pseudomonadati</taxon>
        <taxon>Myxococcota</taxon>
        <taxon>Polyangia</taxon>
        <taxon>Polyangiales</taxon>
        <taxon>Polyangiaceae</taxon>
        <taxon>Polyangium</taxon>
    </lineage>
</organism>
<dbReference type="Proteomes" id="UP001221411">
    <property type="component" value="Unassembled WGS sequence"/>
</dbReference>
<comment type="caution">
    <text evidence="1">The sequence shown here is derived from an EMBL/GenBank/DDBJ whole genome shotgun (WGS) entry which is preliminary data.</text>
</comment>
<accession>A0ABT5EXW0</accession>